<dbReference type="GO" id="GO:0003676">
    <property type="term" value="F:nucleic acid binding"/>
    <property type="evidence" value="ECO:0007669"/>
    <property type="project" value="InterPro"/>
</dbReference>
<dbReference type="GO" id="GO:0004519">
    <property type="term" value="F:endonuclease activity"/>
    <property type="evidence" value="ECO:0007669"/>
    <property type="project" value="InterPro"/>
</dbReference>
<dbReference type="CDD" id="cd00085">
    <property type="entry name" value="HNHc"/>
    <property type="match status" value="1"/>
</dbReference>
<name>X0ZAY5_9ZZZZ</name>
<dbReference type="GO" id="GO:0008270">
    <property type="term" value="F:zinc ion binding"/>
    <property type="evidence" value="ECO:0007669"/>
    <property type="project" value="InterPro"/>
</dbReference>
<comment type="caution">
    <text evidence="2">The sequence shown here is derived from an EMBL/GenBank/DDBJ whole genome shotgun (WGS) entry which is preliminary data.</text>
</comment>
<evidence type="ECO:0000259" key="1">
    <source>
        <dbReference type="SMART" id="SM00507"/>
    </source>
</evidence>
<gene>
    <name evidence="2" type="ORF">S01H1_78410</name>
</gene>
<dbReference type="Gene3D" id="1.10.30.50">
    <property type="match status" value="1"/>
</dbReference>
<organism evidence="2">
    <name type="scientific">marine sediment metagenome</name>
    <dbReference type="NCBI Taxonomy" id="412755"/>
    <lineage>
        <taxon>unclassified sequences</taxon>
        <taxon>metagenomes</taxon>
        <taxon>ecological metagenomes</taxon>
    </lineage>
</organism>
<dbReference type="EMBL" id="BARS01052771">
    <property type="protein sequence ID" value="GAG45546.1"/>
    <property type="molecule type" value="Genomic_DNA"/>
</dbReference>
<feature type="domain" description="HNH nuclease" evidence="1">
    <location>
        <begin position="112"/>
        <end position="172"/>
    </location>
</feature>
<dbReference type="Pfam" id="PF01844">
    <property type="entry name" value="HNH"/>
    <property type="match status" value="1"/>
</dbReference>
<dbReference type="InterPro" id="IPR002711">
    <property type="entry name" value="HNH"/>
</dbReference>
<sequence>MDKKQLKKAYRKAYYKANYQKISAQKKVYCKANAEKIKARKKAYYQANKEAIKVKRRIYYKANHEKILVYFKARREAHPEYQKIWEQTNPEKCREKSRKRRALKYKTQIEPINEKVVYLRDGWTCQHCKKRVNKKFKWPHPMSRSLDHIIPLSQGGTHTYGNIQVAHLGCNLIKNNNLLPQGEQTRLF</sequence>
<dbReference type="SMART" id="SM00507">
    <property type="entry name" value="HNHc"/>
    <property type="match status" value="1"/>
</dbReference>
<accession>X0ZAY5</accession>
<dbReference type="AlphaFoldDB" id="X0ZAY5"/>
<proteinExistence type="predicted"/>
<protein>
    <recommendedName>
        <fullName evidence="1">HNH nuclease domain-containing protein</fullName>
    </recommendedName>
</protein>
<dbReference type="InterPro" id="IPR003615">
    <property type="entry name" value="HNH_nuc"/>
</dbReference>
<evidence type="ECO:0000313" key="2">
    <source>
        <dbReference type="EMBL" id="GAG45546.1"/>
    </source>
</evidence>
<reference evidence="2" key="1">
    <citation type="journal article" date="2014" name="Front. Microbiol.">
        <title>High frequency of phylogenetically diverse reductive dehalogenase-homologous genes in deep subseafloor sedimentary metagenomes.</title>
        <authorList>
            <person name="Kawai M."/>
            <person name="Futagami T."/>
            <person name="Toyoda A."/>
            <person name="Takaki Y."/>
            <person name="Nishi S."/>
            <person name="Hori S."/>
            <person name="Arai W."/>
            <person name="Tsubouchi T."/>
            <person name="Morono Y."/>
            <person name="Uchiyama I."/>
            <person name="Ito T."/>
            <person name="Fujiyama A."/>
            <person name="Inagaki F."/>
            <person name="Takami H."/>
        </authorList>
    </citation>
    <scope>NUCLEOTIDE SEQUENCE</scope>
    <source>
        <strain evidence="2">Expedition CK06-06</strain>
    </source>
</reference>